<protein>
    <recommendedName>
        <fullName evidence="4">ubiquitinyl hydrolase 1</fullName>
        <ecNumber evidence="4">3.4.19.12</ecNumber>
    </recommendedName>
</protein>
<comment type="catalytic activity">
    <reaction evidence="1">
        <text>Thiol-dependent hydrolysis of ester, thioester, amide, peptide and isopeptide bonds formed by the C-terminal Gly of ubiquitin (a 76-residue protein attached to proteins as an intracellular targeting signal).</text>
        <dbReference type="EC" id="3.4.19.12"/>
    </reaction>
</comment>
<evidence type="ECO:0000256" key="9">
    <source>
        <dbReference type="ARBA" id="ARBA00023242"/>
    </source>
</evidence>
<dbReference type="PROSITE" id="PS50144">
    <property type="entry name" value="MATH"/>
    <property type="match status" value="1"/>
</dbReference>
<evidence type="ECO:0000259" key="10">
    <source>
        <dbReference type="PROSITE" id="PS50144"/>
    </source>
</evidence>
<evidence type="ECO:0000259" key="11">
    <source>
        <dbReference type="PROSITE" id="PS50235"/>
    </source>
</evidence>
<dbReference type="PANTHER" id="PTHR24006">
    <property type="entry name" value="UBIQUITIN CARBOXYL-TERMINAL HYDROLASE"/>
    <property type="match status" value="1"/>
</dbReference>
<dbReference type="STRING" id="100787.A0A0G4KU46"/>
<dbReference type="PROSITE" id="PS50235">
    <property type="entry name" value="USP_3"/>
    <property type="match status" value="2"/>
</dbReference>
<dbReference type="SMART" id="SM00061">
    <property type="entry name" value="MATH"/>
    <property type="match status" value="1"/>
</dbReference>
<dbReference type="InterPro" id="IPR029346">
    <property type="entry name" value="USP_C"/>
</dbReference>
<dbReference type="InterPro" id="IPR050164">
    <property type="entry name" value="Peptidase_C19"/>
</dbReference>
<evidence type="ECO:0000256" key="7">
    <source>
        <dbReference type="ARBA" id="ARBA00022801"/>
    </source>
</evidence>
<dbReference type="FunFam" id="2.60.210.10:FF:000011">
    <property type="entry name" value="Ubiquitin carboxyl-terminal hydrolase 7"/>
    <property type="match status" value="1"/>
</dbReference>
<dbReference type="PROSITE" id="PS00972">
    <property type="entry name" value="USP_1"/>
    <property type="match status" value="2"/>
</dbReference>
<dbReference type="Pfam" id="PF22486">
    <property type="entry name" value="MATH_2"/>
    <property type="match status" value="1"/>
</dbReference>
<name>A0A0G4KU46_VERLO</name>
<dbReference type="InterPro" id="IPR001394">
    <property type="entry name" value="Peptidase_C19_UCH"/>
</dbReference>
<dbReference type="FunFam" id="3.90.70.10:FF:000005">
    <property type="entry name" value="Ubiquitin carboxyl-terminal hydrolase 7"/>
    <property type="match status" value="1"/>
</dbReference>
<dbReference type="GO" id="GO:0005634">
    <property type="term" value="C:nucleus"/>
    <property type="evidence" value="ECO:0007669"/>
    <property type="project" value="UniProtKB-SubCell"/>
</dbReference>
<keyword evidence="5" id="KW-0645">Protease</keyword>
<dbReference type="Pfam" id="PF12436">
    <property type="entry name" value="USP7_ICP0_bdg"/>
    <property type="match status" value="2"/>
</dbReference>
<dbReference type="InterPro" id="IPR028889">
    <property type="entry name" value="USP"/>
</dbReference>
<dbReference type="GO" id="GO:0004175">
    <property type="term" value="F:endopeptidase activity"/>
    <property type="evidence" value="ECO:0007669"/>
    <property type="project" value="UniProtKB-ARBA"/>
</dbReference>
<evidence type="ECO:0000313" key="12">
    <source>
        <dbReference type="EMBL" id="CRK13299.1"/>
    </source>
</evidence>
<dbReference type="GO" id="GO:0016579">
    <property type="term" value="P:protein deubiquitination"/>
    <property type="evidence" value="ECO:0007669"/>
    <property type="project" value="InterPro"/>
</dbReference>
<dbReference type="GO" id="GO:0140492">
    <property type="term" value="F:metal-dependent deubiquitinase activity"/>
    <property type="evidence" value="ECO:0007669"/>
    <property type="project" value="UniProtKB-ARBA"/>
</dbReference>
<comment type="similarity">
    <text evidence="3">Belongs to the peptidase C19 family.</text>
</comment>
<evidence type="ECO:0000256" key="3">
    <source>
        <dbReference type="ARBA" id="ARBA00009085"/>
    </source>
</evidence>
<dbReference type="Gene3D" id="3.90.70.10">
    <property type="entry name" value="Cysteine proteinases"/>
    <property type="match status" value="2"/>
</dbReference>
<keyword evidence="9" id="KW-0539">Nucleus</keyword>
<feature type="domain" description="USP" evidence="11">
    <location>
        <begin position="485"/>
        <end position="807"/>
    </location>
</feature>
<accession>A0A0G4KU46</accession>
<dbReference type="GO" id="GO:0006508">
    <property type="term" value="P:proteolysis"/>
    <property type="evidence" value="ECO:0007669"/>
    <property type="project" value="UniProtKB-KW"/>
</dbReference>
<feature type="domain" description="USP" evidence="11">
    <location>
        <begin position="231"/>
        <end position="491"/>
    </location>
</feature>
<dbReference type="SUPFAM" id="SSF49599">
    <property type="entry name" value="TRAF domain-like"/>
    <property type="match status" value="1"/>
</dbReference>
<comment type="subcellular location">
    <subcellularLocation>
        <location evidence="2">Nucleus</location>
    </subcellularLocation>
</comment>
<evidence type="ECO:0000256" key="8">
    <source>
        <dbReference type="ARBA" id="ARBA00022807"/>
    </source>
</evidence>
<keyword evidence="13" id="KW-1185">Reference proteome</keyword>
<gene>
    <name evidence="12" type="ORF">BN1708_010747</name>
</gene>
<dbReference type="EC" id="3.4.19.12" evidence="4"/>
<dbReference type="Gene3D" id="3.10.20.90">
    <property type="entry name" value="Phosphatidylinositol 3-kinase Catalytic Subunit, Chain A, domain 1"/>
    <property type="match status" value="2"/>
</dbReference>
<reference evidence="12 13" key="1">
    <citation type="submission" date="2015-05" db="EMBL/GenBank/DDBJ databases">
        <authorList>
            <person name="Wang D.B."/>
            <person name="Wang M."/>
        </authorList>
    </citation>
    <scope>NUCLEOTIDE SEQUENCE [LARGE SCALE GENOMIC DNA]</scope>
    <source>
        <strain evidence="12">VL1</strain>
    </source>
</reference>
<evidence type="ECO:0000256" key="5">
    <source>
        <dbReference type="ARBA" id="ARBA00022670"/>
    </source>
</evidence>
<feature type="domain" description="MATH" evidence="10">
    <location>
        <begin position="75"/>
        <end position="205"/>
    </location>
</feature>
<dbReference type="InterPro" id="IPR024729">
    <property type="entry name" value="USP7_ICP0-binding_dom"/>
</dbReference>
<dbReference type="PROSITE" id="PS00973">
    <property type="entry name" value="USP_2"/>
    <property type="match status" value="1"/>
</dbReference>
<dbReference type="CDD" id="cd03775">
    <property type="entry name" value="MATH_Ubp21p"/>
    <property type="match status" value="1"/>
</dbReference>
<dbReference type="InterPro" id="IPR002083">
    <property type="entry name" value="MATH/TRAF_dom"/>
</dbReference>
<dbReference type="PANTHER" id="PTHR24006:SF644">
    <property type="entry name" value="UBIQUITIN CARBOXYL-TERMINAL HYDROLASE 7"/>
    <property type="match status" value="1"/>
</dbReference>
<keyword evidence="8" id="KW-0788">Thiol protease</keyword>
<dbReference type="SUPFAM" id="SSF54001">
    <property type="entry name" value="Cysteine proteinases"/>
    <property type="match status" value="2"/>
</dbReference>
<dbReference type="GO" id="GO:0031647">
    <property type="term" value="P:regulation of protein stability"/>
    <property type="evidence" value="ECO:0007669"/>
    <property type="project" value="TreeGrafter"/>
</dbReference>
<evidence type="ECO:0000256" key="2">
    <source>
        <dbReference type="ARBA" id="ARBA00004123"/>
    </source>
</evidence>
<dbReference type="CDD" id="cd02659">
    <property type="entry name" value="peptidase_C19C"/>
    <property type="match status" value="1"/>
</dbReference>
<dbReference type="Proteomes" id="UP000044602">
    <property type="component" value="Unassembled WGS sequence"/>
</dbReference>
<dbReference type="Gene3D" id="2.60.210.10">
    <property type="entry name" value="Apoptosis, Tumor Necrosis Factor Receptor Associated Protein 2, Chain A"/>
    <property type="match status" value="1"/>
</dbReference>
<dbReference type="Pfam" id="PF00443">
    <property type="entry name" value="UCH"/>
    <property type="match status" value="2"/>
</dbReference>
<evidence type="ECO:0000256" key="1">
    <source>
        <dbReference type="ARBA" id="ARBA00000707"/>
    </source>
</evidence>
<dbReference type="GO" id="GO:0005829">
    <property type="term" value="C:cytosol"/>
    <property type="evidence" value="ECO:0007669"/>
    <property type="project" value="TreeGrafter"/>
</dbReference>
<sequence length="1731" mass="197595">MSYNNDITSPSEMVMDTDDYVGIPNESEKEPVAIINPDNDNDIDNLQDLPLATDHEAMKELILPPLAEEPRILEDVVNTWSIPSWRGLPKREHGPIFHAGGYPWRILLFPFGNNVDQCSIYLEHGFEPNEVPENWSCCVQFALVLSNPNDPSLYTHHVAHHRFTKEEADWGFTRFYELRKMFNVPYENGTRPLCENDTANITAYLRVVEDETGVLWHTFLNYDSKKETGYVGLKNQGATCYLNSLLQSLYFTNAFRTAIYGIPTQQEDSLSNSAYTIQRLFYQLQTSETAVGTNELTKSFGWETRHIFEQQDVQELSRKLMERMEEKMKGTPAEKVLPDMFSGKIKTYISCVNVDYESSRIEDFWDIQLNVSGNKNLIESFQDYIQVEKMDGENQYYAGDEFKLQDANKGVIFTSFPDVLHLQLKRFEFYELRKMFNVPYENGSRPLCENDTANITAYLRVVEDETGVLWHTFLNYDSKKETGYVGLKNQGATCYLNSLLQSLYFTNAFRTAIYGIPTQQEDSLSNSAYTIQRLFYQLQTSETAVGTNELTKSFGWETRHIFEQQDVQELSRKLMERMEEKMKGTPAEKVLPDMFSGKIKTYISCVNVDYESSRIEDFWDIQLNVSGNKNLIESFQDYIQVEKMDGENQYYAGDEFKLQDANKGVIFTSFPDVLHLQLKRFEYDIQRDMMMKINDRYEFPEEFDAAPFLIEGADKSEPWTYQLHGVLVHSGDLNAGHYYAFLKPEKDGWFYKYDDDKVTKATMREVLEENFGGEYRLPNGSLLRAPLQKKAPIMRQNSAYMLVYIRQTRLDKILRPVTSDDIPTHLKSRIEEETALREARRKERMEEHLYIGVKVITNETFKKHGGTDLTNFDPEVEDASTPKFYRVLRTMTMEELTATIAEDMQQDPRKIRCWVMVNRQNKTIRPDQPIMDLNPTVEEHGGTDLTNFDPEVEDASTPKFYRVLRTMTMEELTATIAEDMQQDPRKIRCWVMVNRQNKTIRPDQPIMDLNPTVEEVFQRAQAHRDQALRLWAEVAEETASDGKAIWPTHEPQQNGIVVKNDLILLFLKYFDIESQTLRGVGHVYISKEKKVEELVPLILKKMGWGEKLPSDEKISLYEEIKPTMIESLKPKQSLKAAELQDGDVLCFQRSAERKSERNILEKRLHLNEKQVSEEATRKSDRVEDAREYYDFLHHKKTVKFHAHPTKCDAAQFPPFELVLNSKISYDVLTERVAAQLEWEPTHLRLWTVNVSTGNPKSAVKRGNNQTLQSILNPTGFGNLNASQRTDAFYFEVLDISLAELDTKKNIKITQQDHLDLLVAKNGIIEDLIQALIKRADLTDEAESGRIRVYEASQHKFYRELKRDYPVISLNDYTNLYAERVPEDEVNVDDTNTISVFHFQGEPNRAHGVPFKFLLIEGEKFADTKKRLEKRTGLKGKSFEKIKIALIRRTHFSKPHYLEDVLMNPLQTTSYGQLQVAMMTIWASITSIGQGLYETALETSSFGSGRRRGRAGPRFDLLQRCSTCPPRTLDPSTTETATETRLRQTSELRAHCILQNMNFPGTGAGAGAQPPAGGISGDDPNVKAMNNFMETCFAKGAMSGVMGFGMGGLFGMFMASMSYDTPFHTATPGGPQTPVSSLPMKQQLRVGLKDMGQRSYSTARSFGKVGALFAGIECGIEGLRAKNDLTNGVAAGCVTGGILARNAGPQAAAGGCIAFAAFSAAIDAYMRSPGDE</sequence>
<evidence type="ECO:0000256" key="6">
    <source>
        <dbReference type="ARBA" id="ARBA00022786"/>
    </source>
</evidence>
<keyword evidence="6" id="KW-0833">Ubl conjugation pathway</keyword>
<organism evidence="12 13">
    <name type="scientific">Verticillium longisporum</name>
    <name type="common">Verticillium dahliae var. longisporum</name>
    <dbReference type="NCBI Taxonomy" id="100787"/>
    <lineage>
        <taxon>Eukaryota</taxon>
        <taxon>Fungi</taxon>
        <taxon>Dikarya</taxon>
        <taxon>Ascomycota</taxon>
        <taxon>Pezizomycotina</taxon>
        <taxon>Sordariomycetes</taxon>
        <taxon>Hypocreomycetidae</taxon>
        <taxon>Glomerellales</taxon>
        <taxon>Plectosphaerellaceae</taxon>
        <taxon>Verticillium</taxon>
    </lineage>
</organism>
<evidence type="ECO:0000256" key="4">
    <source>
        <dbReference type="ARBA" id="ARBA00012759"/>
    </source>
</evidence>
<dbReference type="InterPro" id="IPR038765">
    <property type="entry name" value="Papain-like_cys_pep_sf"/>
</dbReference>
<dbReference type="Pfam" id="PF14533">
    <property type="entry name" value="USP7_C2"/>
    <property type="match status" value="1"/>
</dbReference>
<keyword evidence="7" id="KW-0378">Hydrolase</keyword>
<dbReference type="InterPro" id="IPR008974">
    <property type="entry name" value="TRAF-like"/>
</dbReference>
<dbReference type="EMBL" id="CVQH01004447">
    <property type="protein sequence ID" value="CRK13299.1"/>
    <property type="molecule type" value="Genomic_DNA"/>
</dbReference>
<proteinExistence type="inferred from homology"/>
<dbReference type="Pfam" id="PF02466">
    <property type="entry name" value="Tim17"/>
    <property type="match status" value="1"/>
</dbReference>
<dbReference type="GO" id="GO:0004843">
    <property type="term" value="F:cysteine-type deubiquitinase activity"/>
    <property type="evidence" value="ECO:0007669"/>
    <property type="project" value="UniProtKB-EC"/>
</dbReference>
<dbReference type="InterPro" id="IPR018200">
    <property type="entry name" value="USP_CS"/>
</dbReference>
<evidence type="ECO:0000313" key="13">
    <source>
        <dbReference type="Proteomes" id="UP000044602"/>
    </source>
</evidence>